<proteinExistence type="predicted"/>
<name>A0A6M2DVL5_XENCH</name>
<keyword evidence="1" id="KW-0472">Membrane</keyword>
<sequence>MLFIFVLRWATAFCNLSLALLIDFCVVSLFTSLAGNPRKPMLVLTVFGSEGFNCDKILFSTAEDNCYSN</sequence>
<evidence type="ECO:0000313" key="2">
    <source>
        <dbReference type="EMBL" id="NOV49994.1"/>
    </source>
</evidence>
<protein>
    <submittedName>
        <fullName evidence="2">Putative secreted protein</fullName>
    </submittedName>
</protein>
<feature type="transmembrane region" description="Helical" evidence="1">
    <location>
        <begin position="6"/>
        <end position="31"/>
    </location>
</feature>
<evidence type="ECO:0000256" key="1">
    <source>
        <dbReference type="SAM" id="Phobius"/>
    </source>
</evidence>
<dbReference type="EMBL" id="GIIL01006268">
    <property type="protein sequence ID" value="NOV49994.1"/>
    <property type="molecule type" value="Transcribed_RNA"/>
</dbReference>
<accession>A0A6M2DVL5</accession>
<reference evidence="2" key="1">
    <citation type="submission" date="2020-03" db="EMBL/GenBank/DDBJ databases">
        <title>Transcriptomic Profiling of the Digestive Tract of the Rat Flea, Xenopsylla cheopis, Following Blood Feeding and Infection with Yersinia pestis.</title>
        <authorList>
            <person name="Bland D.M."/>
            <person name="Martens C.A."/>
            <person name="Virtaneva K."/>
            <person name="Kanakabandi K."/>
            <person name="Long D."/>
            <person name="Rosenke R."/>
            <person name="Saturday G.A."/>
            <person name="Hoyt F.H."/>
            <person name="Bruno D.P."/>
            <person name="Ribeiro J.M.C."/>
            <person name="Hinnebusch J."/>
        </authorList>
    </citation>
    <scope>NUCLEOTIDE SEQUENCE</scope>
</reference>
<keyword evidence="1" id="KW-0812">Transmembrane</keyword>
<organism evidence="2">
    <name type="scientific">Xenopsylla cheopis</name>
    <name type="common">Oriental rat flea</name>
    <name type="synonym">Pulex cheopis</name>
    <dbReference type="NCBI Taxonomy" id="163159"/>
    <lineage>
        <taxon>Eukaryota</taxon>
        <taxon>Metazoa</taxon>
        <taxon>Ecdysozoa</taxon>
        <taxon>Arthropoda</taxon>
        <taxon>Hexapoda</taxon>
        <taxon>Insecta</taxon>
        <taxon>Pterygota</taxon>
        <taxon>Neoptera</taxon>
        <taxon>Endopterygota</taxon>
        <taxon>Siphonaptera</taxon>
        <taxon>Pulicidae</taxon>
        <taxon>Xenopsyllinae</taxon>
        <taxon>Xenopsylla</taxon>
    </lineage>
</organism>
<dbReference type="AlphaFoldDB" id="A0A6M2DVL5"/>
<keyword evidence="1" id="KW-1133">Transmembrane helix</keyword>